<dbReference type="RefSeq" id="XP_030213326.1">
    <property type="nucleotide sequence ID" value="XM_030357466.1"/>
</dbReference>
<accession>A0A8C5AF76</accession>
<dbReference type="GO" id="GO:0042796">
    <property type="term" value="P:snRNA transcription by RNA polymerase III"/>
    <property type="evidence" value="ECO:0007669"/>
    <property type="project" value="TreeGrafter"/>
</dbReference>
<evidence type="ECO:0000313" key="3">
    <source>
        <dbReference type="Proteomes" id="UP000694546"/>
    </source>
</evidence>
<dbReference type="Ensembl" id="ENSGMOT00000044844.1">
    <property type="protein sequence ID" value="ENSGMOP00000030808.1"/>
    <property type="gene ID" value="ENSGMOG00000031450.1"/>
</dbReference>
<dbReference type="GeneID" id="115544479"/>
<dbReference type="OrthoDB" id="20127at2759"/>
<evidence type="ECO:0000256" key="1">
    <source>
        <dbReference type="SAM" id="MobiDB-lite"/>
    </source>
</evidence>
<keyword evidence="3" id="KW-1185">Reference proteome</keyword>
<feature type="compositionally biased region" description="Polar residues" evidence="1">
    <location>
        <begin position="237"/>
        <end position="247"/>
    </location>
</feature>
<protein>
    <submittedName>
        <fullName evidence="2">snRNA-activating protein complex subunit 1-like</fullName>
    </submittedName>
</protein>
<dbReference type="OMA" id="RDDMQNV"/>
<dbReference type="InterPro" id="IPR019188">
    <property type="entry name" value="SNAPC1"/>
</dbReference>
<dbReference type="AlphaFoldDB" id="A0A8C5AF76"/>
<dbReference type="GO" id="GO:0019185">
    <property type="term" value="C:snRNA-activating protein complex"/>
    <property type="evidence" value="ECO:0007669"/>
    <property type="project" value="TreeGrafter"/>
</dbReference>
<evidence type="ECO:0000313" key="2">
    <source>
        <dbReference type="Ensembl" id="ENSGMOP00000030808.1"/>
    </source>
</evidence>
<reference evidence="2" key="1">
    <citation type="submission" date="2025-08" db="UniProtKB">
        <authorList>
            <consortium name="Ensembl"/>
        </authorList>
    </citation>
    <scope>IDENTIFICATION</scope>
</reference>
<dbReference type="PANTHER" id="PTHR15131:SF3">
    <property type="entry name" value="SNRNA-ACTIVATING PROTEIN COMPLEX SUBUNIT 1"/>
    <property type="match status" value="1"/>
</dbReference>
<dbReference type="Proteomes" id="UP000694546">
    <property type="component" value="Chromosome 5"/>
</dbReference>
<organism evidence="2 3">
    <name type="scientific">Gadus morhua</name>
    <name type="common">Atlantic cod</name>
    <dbReference type="NCBI Taxonomy" id="8049"/>
    <lineage>
        <taxon>Eukaryota</taxon>
        <taxon>Metazoa</taxon>
        <taxon>Chordata</taxon>
        <taxon>Craniata</taxon>
        <taxon>Vertebrata</taxon>
        <taxon>Euteleostomi</taxon>
        <taxon>Actinopterygii</taxon>
        <taxon>Neopterygii</taxon>
        <taxon>Teleostei</taxon>
        <taxon>Neoteleostei</taxon>
        <taxon>Acanthomorphata</taxon>
        <taxon>Zeiogadaria</taxon>
        <taxon>Gadariae</taxon>
        <taxon>Gadiformes</taxon>
        <taxon>Gadoidei</taxon>
        <taxon>Gadidae</taxon>
        <taxon>Gadus</taxon>
    </lineage>
</organism>
<dbReference type="GO" id="GO:0043565">
    <property type="term" value="F:sequence-specific DNA binding"/>
    <property type="evidence" value="ECO:0007669"/>
    <property type="project" value="TreeGrafter"/>
</dbReference>
<dbReference type="Pfam" id="PF09808">
    <property type="entry name" value="SNAPC1"/>
    <property type="match status" value="1"/>
</dbReference>
<feature type="region of interest" description="Disordered" evidence="1">
    <location>
        <begin position="222"/>
        <end position="247"/>
    </location>
</feature>
<proteinExistence type="predicted"/>
<name>A0A8C5AF76_GADMO</name>
<gene>
    <name evidence="2" type="primary">LOC115544479</name>
</gene>
<dbReference type="GeneTree" id="ENSGT00390000018691"/>
<dbReference type="GO" id="GO:0042795">
    <property type="term" value="P:snRNA transcription by RNA polymerase II"/>
    <property type="evidence" value="ECO:0007669"/>
    <property type="project" value="TreeGrafter"/>
</dbReference>
<dbReference type="PANTHER" id="PTHR15131">
    <property type="entry name" value="SMALL NUCLEAR RNA ACTIVATING COMPLEX, POLYPEPTIDE 1"/>
    <property type="match status" value="1"/>
</dbReference>
<sequence>MIRCKQQVKDDCEELLARFQKTESVRFEVFAKIWREMKFYEIFYGTTERVEGKAFSRHIFTMVCEYLLPPYTFQIRMGALYLLYALYNEQLLRPKVQIQLALKDWEEVKKFEKEAAAAQHFDGVYVLQKLLSQHAFWFAATPHPLTYKLTRKVEKQVVVEDFIERTSRPQELINSELLEELSNVHEHYERYRLSLDQVDGHLVNRDLVPQLGQAVADFSNWQGKMETPVKEEEDSGEGTSQKESSSRALLLASIKSRSFGQAVEASKWRQHRKVEMDVSSNIKERAPRKPTLKSKAATIVIQSDIKKETAKHTTLCRLTTPADKPEEVSRKKIEFKW</sequence>
<reference evidence="2" key="2">
    <citation type="submission" date="2025-09" db="UniProtKB">
        <authorList>
            <consortium name="Ensembl"/>
        </authorList>
    </citation>
    <scope>IDENTIFICATION</scope>
</reference>